<sequence>MSDDRREPGTGEDPEDRTRPVPRPESPTEAGSADRDGAAPVAEGTRVGPPVPTVWSGRAEVPAPRSSRYQEAAPGEWYPEVQDDRRWWLPIVVASVALVFLAVLGVGLWLIVRSTSGPEPAGTPSPPAATTGAAPTPSPSRTTPTTPPPTTTGPDRVPMPPLVGLPQPAAEAVLDRLGLGYRVELRPSDRPAGTVIEIDPPAGESVPAGSDVTLVVSEGPAVSEEPTESTPATPAPTPTPTG</sequence>
<feature type="region of interest" description="Disordered" evidence="1">
    <location>
        <begin position="1"/>
        <end position="74"/>
    </location>
</feature>
<proteinExistence type="predicted"/>
<feature type="compositionally biased region" description="Pro residues" evidence="1">
    <location>
        <begin position="145"/>
        <end position="162"/>
    </location>
</feature>
<keyword evidence="2" id="KW-0472">Membrane</keyword>
<evidence type="ECO:0000313" key="4">
    <source>
        <dbReference type="EMBL" id="WDZ86072.1"/>
    </source>
</evidence>
<dbReference type="EMBL" id="CP118615">
    <property type="protein sequence ID" value="WDZ86072.1"/>
    <property type="molecule type" value="Genomic_DNA"/>
</dbReference>
<dbReference type="RefSeq" id="WP_275032850.1">
    <property type="nucleotide sequence ID" value="NZ_CP118615.1"/>
</dbReference>
<evidence type="ECO:0000256" key="1">
    <source>
        <dbReference type="SAM" id="MobiDB-lite"/>
    </source>
</evidence>
<evidence type="ECO:0000313" key="5">
    <source>
        <dbReference type="Proteomes" id="UP001219605"/>
    </source>
</evidence>
<dbReference type="Gene3D" id="3.30.10.20">
    <property type="match status" value="1"/>
</dbReference>
<dbReference type="CDD" id="cd06577">
    <property type="entry name" value="PASTA_pknB"/>
    <property type="match status" value="1"/>
</dbReference>
<dbReference type="Pfam" id="PF03793">
    <property type="entry name" value="PASTA"/>
    <property type="match status" value="1"/>
</dbReference>
<name>A0ABY7ZSU7_9ACTN</name>
<feature type="compositionally biased region" description="Pro residues" evidence="1">
    <location>
        <begin position="233"/>
        <end position="242"/>
    </location>
</feature>
<feature type="compositionally biased region" description="Low complexity" evidence="1">
    <location>
        <begin position="128"/>
        <end position="144"/>
    </location>
</feature>
<keyword evidence="2" id="KW-0812">Transmembrane</keyword>
<gene>
    <name evidence="4" type="ORF">PVK37_06500</name>
</gene>
<dbReference type="PROSITE" id="PS51178">
    <property type="entry name" value="PASTA"/>
    <property type="match status" value="1"/>
</dbReference>
<feature type="domain" description="PASTA" evidence="3">
    <location>
        <begin position="153"/>
        <end position="218"/>
    </location>
</feature>
<accession>A0ABY7ZSU7</accession>
<protein>
    <submittedName>
        <fullName evidence="4">PASTA domain-containing protein</fullName>
    </submittedName>
</protein>
<evidence type="ECO:0000256" key="2">
    <source>
        <dbReference type="SAM" id="Phobius"/>
    </source>
</evidence>
<dbReference type="InterPro" id="IPR005543">
    <property type="entry name" value="PASTA_dom"/>
</dbReference>
<keyword evidence="5" id="KW-1185">Reference proteome</keyword>
<keyword evidence="2" id="KW-1133">Transmembrane helix</keyword>
<feature type="transmembrane region" description="Helical" evidence="2">
    <location>
        <begin position="87"/>
        <end position="112"/>
    </location>
</feature>
<feature type="region of interest" description="Disordered" evidence="1">
    <location>
        <begin position="219"/>
        <end position="242"/>
    </location>
</feature>
<dbReference type="SMART" id="SM00740">
    <property type="entry name" value="PASTA"/>
    <property type="match status" value="1"/>
</dbReference>
<organism evidence="4 5">
    <name type="scientific">Micromonospora cathayae</name>
    <dbReference type="NCBI Taxonomy" id="3028804"/>
    <lineage>
        <taxon>Bacteria</taxon>
        <taxon>Bacillati</taxon>
        <taxon>Actinomycetota</taxon>
        <taxon>Actinomycetes</taxon>
        <taxon>Micromonosporales</taxon>
        <taxon>Micromonosporaceae</taxon>
        <taxon>Micromonospora</taxon>
    </lineage>
</organism>
<reference evidence="4 5" key="1">
    <citation type="submission" date="2023-02" db="EMBL/GenBank/DDBJ databases">
        <authorList>
            <person name="Mo P."/>
        </authorList>
    </citation>
    <scope>NUCLEOTIDE SEQUENCE [LARGE SCALE GENOMIC DNA]</scope>
    <source>
        <strain evidence="4 5">HUAS 3</strain>
    </source>
</reference>
<evidence type="ECO:0000259" key="3">
    <source>
        <dbReference type="PROSITE" id="PS51178"/>
    </source>
</evidence>
<dbReference type="Proteomes" id="UP001219605">
    <property type="component" value="Chromosome"/>
</dbReference>
<feature type="region of interest" description="Disordered" evidence="1">
    <location>
        <begin position="116"/>
        <end position="162"/>
    </location>
</feature>